<dbReference type="Proteomes" id="UP000636960">
    <property type="component" value="Unassembled WGS sequence"/>
</dbReference>
<gene>
    <name evidence="2" type="ORF">Ari01nite_11590</name>
</gene>
<comment type="caution">
    <text evidence="2">The sequence shown here is derived from an EMBL/GenBank/DDBJ whole genome shotgun (WGS) entry which is preliminary data.</text>
</comment>
<dbReference type="CDD" id="cd04301">
    <property type="entry name" value="NAT_SF"/>
    <property type="match status" value="1"/>
</dbReference>
<dbReference type="InterPro" id="IPR016181">
    <property type="entry name" value="Acyl_CoA_acyltransferase"/>
</dbReference>
<evidence type="ECO:0000259" key="1">
    <source>
        <dbReference type="PROSITE" id="PS51186"/>
    </source>
</evidence>
<accession>A0A919JUV2</accession>
<dbReference type="InterPro" id="IPR000182">
    <property type="entry name" value="GNAT_dom"/>
</dbReference>
<dbReference type="Pfam" id="PF00583">
    <property type="entry name" value="Acetyltransf_1"/>
    <property type="match status" value="1"/>
</dbReference>
<dbReference type="Gene3D" id="3.40.630.30">
    <property type="match status" value="1"/>
</dbReference>
<proteinExistence type="predicted"/>
<dbReference type="EMBL" id="BOMV01000007">
    <property type="protein sequence ID" value="GIE93694.1"/>
    <property type="molecule type" value="Genomic_DNA"/>
</dbReference>
<reference evidence="2" key="1">
    <citation type="submission" date="2021-01" db="EMBL/GenBank/DDBJ databases">
        <title>Whole genome shotgun sequence of Actinoplanes rishiriensis NBRC 108556.</title>
        <authorList>
            <person name="Komaki H."/>
            <person name="Tamura T."/>
        </authorList>
    </citation>
    <scope>NUCLEOTIDE SEQUENCE</scope>
    <source>
        <strain evidence="2">NBRC 108556</strain>
    </source>
</reference>
<evidence type="ECO:0000313" key="2">
    <source>
        <dbReference type="EMBL" id="GIE93694.1"/>
    </source>
</evidence>
<organism evidence="2 3">
    <name type="scientific">Paractinoplanes rishiriensis</name>
    <dbReference type="NCBI Taxonomy" id="1050105"/>
    <lineage>
        <taxon>Bacteria</taxon>
        <taxon>Bacillati</taxon>
        <taxon>Actinomycetota</taxon>
        <taxon>Actinomycetes</taxon>
        <taxon>Micromonosporales</taxon>
        <taxon>Micromonosporaceae</taxon>
        <taxon>Paractinoplanes</taxon>
    </lineage>
</organism>
<dbReference type="AlphaFoldDB" id="A0A919JUV2"/>
<keyword evidence="3" id="KW-1185">Reference proteome</keyword>
<name>A0A919JUV2_9ACTN</name>
<dbReference type="GO" id="GO:0016747">
    <property type="term" value="F:acyltransferase activity, transferring groups other than amino-acyl groups"/>
    <property type="evidence" value="ECO:0007669"/>
    <property type="project" value="InterPro"/>
</dbReference>
<evidence type="ECO:0000313" key="3">
    <source>
        <dbReference type="Proteomes" id="UP000636960"/>
    </source>
</evidence>
<feature type="domain" description="N-acetyltransferase" evidence="1">
    <location>
        <begin position="1"/>
        <end position="93"/>
    </location>
</feature>
<dbReference type="PROSITE" id="PS51186">
    <property type="entry name" value="GNAT"/>
    <property type="match status" value="1"/>
</dbReference>
<sequence length="95" mass="9767">MYTAPTTRGQGLGRRMLATIEESARAAGCTRLPLSPPPARVGGAAGMLTISVSDLGVGRRRARAASGILGWLTGGFGGVKVKDQGRRLDLACEGD</sequence>
<dbReference type="SUPFAM" id="SSF55729">
    <property type="entry name" value="Acyl-CoA N-acyltransferases (Nat)"/>
    <property type="match status" value="1"/>
</dbReference>
<protein>
    <recommendedName>
        <fullName evidence="1">N-acetyltransferase domain-containing protein</fullName>
    </recommendedName>
</protein>